<dbReference type="InterPro" id="IPR051114">
    <property type="entry name" value="Mito_RNA_Proc_CCM1"/>
</dbReference>
<keyword evidence="5" id="KW-1185">Reference proteome</keyword>
<dbReference type="Gene3D" id="1.25.40.10">
    <property type="entry name" value="Tetratricopeptide repeat domain"/>
    <property type="match status" value="2"/>
</dbReference>
<dbReference type="Proteomes" id="UP000636709">
    <property type="component" value="Unassembled WGS sequence"/>
</dbReference>
<feature type="repeat" description="PPR" evidence="3">
    <location>
        <begin position="300"/>
        <end position="334"/>
    </location>
</feature>
<keyword evidence="1" id="KW-0677">Repeat</keyword>
<evidence type="ECO:0000256" key="2">
    <source>
        <dbReference type="ARBA" id="ARBA00022946"/>
    </source>
</evidence>
<name>A0A835AT37_9POAL</name>
<dbReference type="InterPro" id="IPR011990">
    <property type="entry name" value="TPR-like_helical_dom_sf"/>
</dbReference>
<dbReference type="GO" id="GO:0006396">
    <property type="term" value="P:RNA processing"/>
    <property type="evidence" value="ECO:0007669"/>
    <property type="project" value="TreeGrafter"/>
</dbReference>
<dbReference type="GO" id="GO:0005739">
    <property type="term" value="C:mitochondrion"/>
    <property type="evidence" value="ECO:0007669"/>
    <property type="project" value="TreeGrafter"/>
</dbReference>
<dbReference type="PANTHER" id="PTHR47934:SF28">
    <property type="entry name" value="OS04G0488500 PROTEIN"/>
    <property type="match status" value="1"/>
</dbReference>
<dbReference type="GO" id="GO:0003729">
    <property type="term" value="F:mRNA binding"/>
    <property type="evidence" value="ECO:0007669"/>
    <property type="project" value="TreeGrafter"/>
</dbReference>
<dbReference type="InterPro" id="IPR002885">
    <property type="entry name" value="PPR_rpt"/>
</dbReference>
<dbReference type="PANTHER" id="PTHR47934">
    <property type="entry name" value="PENTATRICOPEPTIDE REPEAT-CONTAINING PROTEIN PET309, MITOCHONDRIAL"/>
    <property type="match status" value="1"/>
</dbReference>
<reference evidence="4" key="1">
    <citation type="submission" date="2020-07" db="EMBL/GenBank/DDBJ databases">
        <title>Genome sequence and genetic diversity analysis of an under-domesticated orphan crop, white fonio (Digitaria exilis).</title>
        <authorList>
            <person name="Bennetzen J.L."/>
            <person name="Chen S."/>
            <person name="Ma X."/>
            <person name="Wang X."/>
            <person name="Yssel A.E.J."/>
            <person name="Chaluvadi S.R."/>
            <person name="Johnson M."/>
            <person name="Gangashetty P."/>
            <person name="Hamidou F."/>
            <person name="Sanogo M.D."/>
            <person name="Zwaenepoel A."/>
            <person name="Wallace J."/>
            <person name="Van De Peer Y."/>
            <person name="Van Deynze A."/>
        </authorList>
    </citation>
    <scope>NUCLEOTIDE SEQUENCE</scope>
    <source>
        <tissue evidence="4">Leaves</tissue>
    </source>
</reference>
<dbReference type="AlphaFoldDB" id="A0A835AT37"/>
<dbReference type="EMBL" id="JACEFO010002197">
    <property type="protein sequence ID" value="KAF8674270.1"/>
    <property type="molecule type" value="Genomic_DNA"/>
</dbReference>
<feature type="repeat" description="PPR" evidence="3">
    <location>
        <begin position="182"/>
        <end position="216"/>
    </location>
</feature>
<dbReference type="NCBIfam" id="TIGR00756">
    <property type="entry name" value="PPR"/>
    <property type="match status" value="5"/>
</dbReference>
<dbReference type="GO" id="GO:0007005">
    <property type="term" value="P:mitochondrion organization"/>
    <property type="evidence" value="ECO:0007669"/>
    <property type="project" value="TreeGrafter"/>
</dbReference>
<dbReference type="SUPFAM" id="SSF48452">
    <property type="entry name" value="TPR-like"/>
    <property type="match status" value="1"/>
</dbReference>
<organism evidence="4 5">
    <name type="scientific">Digitaria exilis</name>
    <dbReference type="NCBI Taxonomy" id="1010633"/>
    <lineage>
        <taxon>Eukaryota</taxon>
        <taxon>Viridiplantae</taxon>
        <taxon>Streptophyta</taxon>
        <taxon>Embryophyta</taxon>
        <taxon>Tracheophyta</taxon>
        <taxon>Spermatophyta</taxon>
        <taxon>Magnoliopsida</taxon>
        <taxon>Liliopsida</taxon>
        <taxon>Poales</taxon>
        <taxon>Poaceae</taxon>
        <taxon>PACMAD clade</taxon>
        <taxon>Panicoideae</taxon>
        <taxon>Panicodae</taxon>
        <taxon>Paniceae</taxon>
        <taxon>Anthephorinae</taxon>
        <taxon>Digitaria</taxon>
    </lineage>
</organism>
<evidence type="ECO:0000256" key="1">
    <source>
        <dbReference type="ARBA" id="ARBA00022737"/>
    </source>
</evidence>
<accession>A0A835AT37</accession>
<proteinExistence type="predicted"/>
<dbReference type="Pfam" id="PF01535">
    <property type="entry name" value="PPR"/>
    <property type="match status" value="2"/>
</dbReference>
<evidence type="ECO:0000313" key="4">
    <source>
        <dbReference type="EMBL" id="KAF8674270.1"/>
    </source>
</evidence>
<sequence length="439" mass="49273">MSTSTPSSSPSPPSPSPSRLVPQLLVALLQRRRFDATLRAAPSFRGFSPHAIAAALAAIPRLLLPRSPRRLCPQRPFPSSSSASSPANRRLAAALTLGFLSWSHDHASLEPVPLSEPPLRAAALALARARALPALFRLLRAHASLVSTPALTDVIRALGDEGLPRHALAAFHRMRQLRCSPDAQCYNTLIDALCRNGRFKEARFLLDQMERPGARCTPDSYTYTVLISWYCRIGVGTACRKAARRRIYEAGRLFRRMGEKELEPDVVTYNCLINGLCKTYRVERAHEVFDEMLKKGCAPNRVTYNSFVRYYSAVNQVDKAVGWMREMVARGHGMASSSTYTPVIHSLCESRRVGEARQFLIDMAESGHLPREHTYKLVKDAIEDVGEEDLPEELCQSIEDGITERYRQVMRMKPIMRPVTRRSWREIKLVDIHSNLLAT</sequence>
<protein>
    <recommendedName>
        <fullName evidence="6">Pentatricopeptide repeat-containing protein</fullName>
    </recommendedName>
</protein>
<dbReference type="PROSITE" id="PS51375">
    <property type="entry name" value="PPR"/>
    <property type="match status" value="4"/>
</dbReference>
<evidence type="ECO:0000313" key="5">
    <source>
        <dbReference type="Proteomes" id="UP000636709"/>
    </source>
</evidence>
<feature type="repeat" description="PPR" evidence="3">
    <location>
        <begin position="336"/>
        <end position="370"/>
    </location>
</feature>
<evidence type="ECO:0000256" key="3">
    <source>
        <dbReference type="PROSITE-ProRule" id="PRU00708"/>
    </source>
</evidence>
<evidence type="ECO:0008006" key="6">
    <source>
        <dbReference type="Google" id="ProtNLM"/>
    </source>
</evidence>
<keyword evidence="2" id="KW-0809">Transit peptide</keyword>
<comment type="caution">
    <text evidence="4">The sequence shown here is derived from an EMBL/GenBank/DDBJ whole genome shotgun (WGS) entry which is preliminary data.</text>
</comment>
<feature type="repeat" description="PPR" evidence="3">
    <location>
        <begin position="265"/>
        <end position="299"/>
    </location>
</feature>
<dbReference type="Pfam" id="PF13041">
    <property type="entry name" value="PPR_2"/>
    <property type="match status" value="2"/>
</dbReference>
<gene>
    <name evidence="4" type="ORF">HU200_048092</name>
</gene>
<dbReference type="OrthoDB" id="185373at2759"/>